<keyword evidence="8" id="KW-1185">Reference proteome</keyword>
<dbReference type="RefSeq" id="WP_255039523.1">
    <property type="nucleotide sequence ID" value="NZ_RJUF01000193.1"/>
</dbReference>
<dbReference type="InterPro" id="IPR036249">
    <property type="entry name" value="Thioredoxin-like_sf"/>
</dbReference>
<dbReference type="PROSITE" id="PS00194">
    <property type="entry name" value="THIOREDOXIN_1"/>
    <property type="match status" value="1"/>
</dbReference>
<dbReference type="PROSITE" id="PS50206">
    <property type="entry name" value="RHODANESE_3"/>
    <property type="match status" value="1"/>
</dbReference>
<name>A0AAE3H7E4_9BACT</name>
<dbReference type="SUPFAM" id="SSF52833">
    <property type="entry name" value="Thioredoxin-like"/>
    <property type="match status" value="1"/>
</dbReference>
<keyword evidence="1" id="KW-0813">Transport</keyword>
<organism evidence="7 8">
    <name type="scientific">Lacihabitans soyangensis</name>
    <dbReference type="NCBI Taxonomy" id="869394"/>
    <lineage>
        <taxon>Bacteria</taxon>
        <taxon>Pseudomonadati</taxon>
        <taxon>Bacteroidota</taxon>
        <taxon>Cytophagia</taxon>
        <taxon>Cytophagales</taxon>
        <taxon>Leadbetterellaceae</taxon>
        <taxon>Lacihabitans</taxon>
    </lineage>
</organism>
<dbReference type="Pfam" id="PF00085">
    <property type="entry name" value="Thioredoxin"/>
    <property type="match status" value="1"/>
</dbReference>
<dbReference type="PRINTS" id="PR00421">
    <property type="entry name" value="THIOREDOXIN"/>
</dbReference>
<evidence type="ECO:0000313" key="7">
    <source>
        <dbReference type="EMBL" id="MCP9765822.1"/>
    </source>
</evidence>
<dbReference type="Proteomes" id="UP001204144">
    <property type="component" value="Unassembled WGS sequence"/>
</dbReference>
<evidence type="ECO:0000259" key="6">
    <source>
        <dbReference type="PROSITE" id="PS51352"/>
    </source>
</evidence>
<dbReference type="SMART" id="SM00450">
    <property type="entry name" value="RHOD"/>
    <property type="match status" value="1"/>
</dbReference>
<keyword evidence="4" id="KW-0676">Redox-active center</keyword>
<reference evidence="7 8" key="1">
    <citation type="submission" date="2018-11" db="EMBL/GenBank/DDBJ databases">
        <title>Novel bacteria species description.</title>
        <authorList>
            <person name="Han J.-H."/>
        </authorList>
    </citation>
    <scope>NUCLEOTIDE SEQUENCE [LARGE SCALE GENOMIC DNA]</scope>
    <source>
        <strain evidence="7 8">KCTC23259</strain>
    </source>
</reference>
<dbReference type="InterPro" id="IPR001763">
    <property type="entry name" value="Rhodanese-like_dom"/>
</dbReference>
<dbReference type="Gene3D" id="3.40.250.10">
    <property type="entry name" value="Rhodanese-like domain"/>
    <property type="match status" value="1"/>
</dbReference>
<evidence type="ECO:0000256" key="1">
    <source>
        <dbReference type="ARBA" id="ARBA00022448"/>
    </source>
</evidence>
<dbReference type="CDD" id="cd00158">
    <property type="entry name" value="RHOD"/>
    <property type="match status" value="1"/>
</dbReference>
<accession>A0AAE3H7E4</accession>
<feature type="domain" description="Thioredoxin" evidence="6">
    <location>
        <begin position="115"/>
        <end position="232"/>
    </location>
</feature>
<dbReference type="InterPro" id="IPR013766">
    <property type="entry name" value="Thioredoxin_domain"/>
</dbReference>
<feature type="domain" description="Rhodanese" evidence="5">
    <location>
        <begin position="35"/>
        <end position="126"/>
    </location>
</feature>
<evidence type="ECO:0000256" key="2">
    <source>
        <dbReference type="ARBA" id="ARBA00022982"/>
    </source>
</evidence>
<dbReference type="PROSITE" id="PS51352">
    <property type="entry name" value="THIOREDOXIN_2"/>
    <property type="match status" value="1"/>
</dbReference>
<dbReference type="GO" id="GO:0015035">
    <property type="term" value="F:protein-disulfide reductase activity"/>
    <property type="evidence" value="ECO:0007669"/>
    <property type="project" value="TreeGrafter"/>
</dbReference>
<comment type="caution">
    <text evidence="7">The sequence shown here is derived from an EMBL/GenBank/DDBJ whole genome shotgun (WGS) entry which is preliminary data.</text>
</comment>
<dbReference type="InterPro" id="IPR017937">
    <property type="entry name" value="Thioredoxin_CS"/>
</dbReference>
<gene>
    <name evidence="7" type="ORF">EGI31_23045</name>
</gene>
<evidence type="ECO:0000313" key="8">
    <source>
        <dbReference type="Proteomes" id="UP001204144"/>
    </source>
</evidence>
<evidence type="ECO:0000256" key="4">
    <source>
        <dbReference type="ARBA" id="ARBA00023284"/>
    </source>
</evidence>
<dbReference type="CDD" id="cd02947">
    <property type="entry name" value="TRX_family"/>
    <property type="match status" value="1"/>
</dbReference>
<dbReference type="Pfam" id="PF00581">
    <property type="entry name" value="Rhodanese"/>
    <property type="match status" value="1"/>
</dbReference>
<dbReference type="PANTHER" id="PTHR45663">
    <property type="entry name" value="GEO12009P1"/>
    <property type="match status" value="1"/>
</dbReference>
<keyword evidence="3" id="KW-1015">Disulfide bond</keyword>
<dbReference type="GO" id="GO:0005737">
    <property type="term" value="C:cytoplasm"/>
    <property type="evidence" value="ECO:0007669"/>
    <property type="project" value="TreeGrafter"/>
</dbReference>
<evidence type="ECO:0000259" key="5">
    <source>
        <dbReference type="PROSITE" id="PS50206"/>
    </source>
</evidence>
<dbReference type="SUPFAM" id="SSF52821">
    <property type="entry name" value="Rhodanese/Cell cycle control phosphatase"/>
    <property type="match status" value="1"/>
</dbReference>
<evidence type="ECO:0000256" key="3">
    <source>
        <dbReference type="ARBA" id="ARBA00023157"/>
    </source>
</evidence>
<proteinExistence type="predicted"/>
<protein>
    <recommendedName>
        <fullName evidence="9">Thioredoxin</fullName>
    </recommendedName>
</protein>
<dbReference type="EMBL" id="RJUF01000193">
    <property type="protein sequence ID" value="MCP9765822.1"/>
    <property type="molecule type" value="Genomic_DNA"/>
</dbReference>
<keyword evidence="2" id="KW-0249">Electron transport</keyword>
<dbReference type="AlphaFoldDB" id="A0AAE3H7E4"/>
<sequence>MRKIILFSLLISFSSFCQEKHRIQFPNDFEKTIRSSNPLHLIDLRTKGEFEAGHIKKSVNIDFLRSDFEDYFKSIYPKKTPLVLYCQSGKMSEDAANYLIELGYENIITLKGGFEKWISNSKPYTSSKKTFEPLGFISKENYNSRVRDNKWILVDFYADWCGPCKKMAPILYKIDEENSQLSLLKIDADKNTSMTETLEVSEIPTMILYKNGKQVWRHTGLITEAEIKSKIY</sequence>
<dbReference type="InterPro" id="IPR036873">
    <property type="entry name" value="Rhodanese-like_dom_sf"/>
</dbReference>
<evidence type="ECO:0008006" key="9">
    <source>
        <dbReference type="Google" id="ProtNLM"/>
    </source>
</evidence>
<dbReference type="PANTHER" id="PTHR45663:SF11">
    <property type="entry name" value="GEO12009P1"/>
    <property type="match status" value="1"/>
</dbReference>
<dbReference type="Gene3D" id="3.40.30.10">
    <property type="entry name" value="Glutaredoxin"/>
    <property type="match status" value="1"/>
</dbReference>